<dbReference type="Proteomes" id="UP000191897">
    <property type="component" value="Unassembled WGS sequence"/>
</dbReference>
<accession>A0A1S7SFU0</accession>
<proteinExistence type="predicted"/>
<sequence>MSRPVLERIVFGEGLDLVVFQIGARHDAEFVARPEERDRDHQGAGELECVVLGEGKILLHLEAPSSERANPARWLRQCPTLVAITAKGIAQAAAAC</sequence>
<reference evidence="1 2" key="1">
    <citation type="submission" date="2016-01" db="EMBL/GenBank/DDBJ databases">
        <authorList>
            <person name="Oliw E.H."/>
        </authorList>
    </citation>
    <scope>NUCLEOTIDE SEQUENCE [LARGE SCALE GENOMIC DNA]</scope>
    <source>
        <strain evidence="1 2">Kerr 14</strain>
    </source>
</reference>
<name>A0A1S7SFU0_AGRTU</name>
<gene>
    <name evidence="1" type="ORF">AGR4C_pc30023</name>
</gene>
<dbReference type="EMBL" id="FBWC01000045">
    <property type="protein sequence ID" value="CUX68539.1"/>
    <property type="molecule type" value="Genomic_DNA"/>
</dbReference>
<evidence type="ECO:0000313" key="1">
    <source>
        <dbReference type="EMBL" id="CUX68539.1"/>
    </source>
</evidence>
<evidence type="ECO:0000313" key="2">
    <source>
        <dbReference type="Proteomes" id="UP000191897"/>
    </source>
</evidence>
<organism evidence="1 2">
    <name type="scientific">Agrobacterium tumefaciens str. Kerr 14</name>
    <dbReference type="NCBI Taxonomy" id="1183424"/>
    <lineage>
        <taxon>Bacteria</taxon>
        <taxon>Pseudomonadati</taxon>
        <taxon>Pseudomonadota</taxon>
        <taxon>Alphaproteobacteria</taxon>
        <taxon>Hyphomicrobiales</taxon>
        <taxon>Rhizobiaceae</taxon>
        <taxon>Rhizobium/Agrobacterium group</taxon>
        <taxon>Agrobacterium</taxon>
        <taxon>Agrobacterium tumefaciens complex</taxon>
    </lineage>
</organism>
<dbReference type="AlphaFoldDB" id="A0A1S7SFU0"/>
<protein>
    <submittedName>
        <fullName evidence="1">Uncharacterized protein</fullName>
    </submittedName>
</protein>